<dbReference type="GO" id="GO:0016757">
    <property type="term" value="F:glycosyltransferase activity"/>
    <property type="evidence" value="ECO:0007669"/>
    <property type="project" value="UniProtKB-KW"/>
</dbReference>
<dbReference type="PANTHER" id="PTHR43646:SF2">
    <property type="entry name" value="GLYCOSYLTRANSFERASE 2-LIKE DOMAIN-CONTAINING PROTEIN"/>
    <property type="match status" value="1"/>
</dbReference>
<feature type="domain" description="Glycosyltransferase 2-like" evidence="6">
    <location>
        <begin position="3"/>
        <end position="104"/>
    </location>
</feature>
<dbReference type="RefSeq" id="WP_261613887.1">
    <property type="nucleotide sequence ID" value="NZ_JALIDZ010000001.1"/>
</dbReference>
<gene>
    <name evidence="7" type="ORF">MUB46_00430</name>
</gene>
<comment type="caution">
    <text evidence="7">The sequence shown here is derived from an EMBL/GenBank/DDBJ whole genome shotgun (WGS) entry which is preliminary data.</text>
</comment>
<proteinExistence type="predicted"/>
<name>A0AAW5QTI5_9HYPH</name>
<keyword evidence="3" id="KW-0328">Glycosyltransferase</keyword>
<keyword evidence="8" id="KW-1185">Reference proteome</keyword>
<keyword evidence="2" id="KW-1003">Cell membrane</keyword>
<dbReference type="CDD" id="cd02522">
    <property type="entry name" value="GT_2_like_a"/>
    <property type="match status" value="1"/>
</dbReference>
<evidence type="ECO:0000259" key="6">
    <source>
        <dbReference type="Pfam" id="PF00535"/>
    </source>
</evidence>
<reference evidence="7 8" key="1">
    <citation type="submission" date="2022-04" db="EMBL/GenBank/DDBJ databases">
        <authorList>
            <person name="Ye Y.-Q."/>
            <person name="Du Z.-J."/>
        </authorList>
    </citation>
    <scope>NUCLEOTIDE SEQUENCE [LARGE SCALE GENOMIC DNA]</scope>
    <source>
        <strain evidence="7 8">A6E488</strain>
    </source>
</reference>
<comment type="subcellular location">
    <subcellularLocation>
        <location evidence="1">Cell membrane</location>
    </subcellularLocation>
</comment>
<dbReference type="SUPFAM" id="SSF53448">
    <property type="entry name" value="Nucleotide-diphospho-sugar transferases"/>
    <property type="match status" value="1"/>
</dbReference>
<dbReference type="Gene3D" id="3.90.550.10">
    <property type="entry name" value="Spore Coat Polysaccharide Biosynthesis Protein SpsA, Chain A"/>
    <property type="match status" value="1"/>
</dbReference>
<evidence type="ECO:0000256" key="5">
    <source>
        <dbReference type="ARBA" id="ARBA00023136"/>
    </source>
</evidence>
<dbReference type="InterPro" id="IPR029044">
    <property type="entry name" value="Nucleotide-diphossugar_trans"/>
</dbReference>
<evidence type="ECO:0000313" key="7">
    <source>
        <dbReference type="EMBL" id="MCT8970315.1"/>
    </source>
</evidence>
<protein>
    <submittedName>
        <fullName evidence="7">TIGR04283 family arsenosugar biosynthesis glycosyltransferase</fullName>
    </submittedName>
</protein>
<dbReference type="Pfam" id="PF00535">
    <property type="entry name" value="Glycos_transf_2"/>
    <property type="match status" value="1"/>
</dbReference>
<evidence type="ECO:0000256" key="4">
    <source>
        <dbReference type="ARBA" id="ARBA00022679"/>
    </source>
</evidence>
<keyword evidence="5" id="KW-0472">Membrane</keyword>
<dbReference type="PANTHER" id="PTHR43646">
    <property type="entry name" value="GLYCOSYLTRANSFERASE"/>
    <property type="match status" value="1"/>
</dbReference>
<dbReference type="AlphaFoldDB" id="A0AAW5QTI5"/>
<dbReference type="NCBIfam" id="TIGR04283">
    <property type="entry name" value="glyco_like_mftF"/>
    <property type="match status" value="1"/>
</dbReference>
<sequence length="230" mass="25610">MLTVVIPTLESERTLVGTLATLIPATVAGVVSQVVIVDGGSRDDTLAIADELGCDIVSAPRGRGTQLAEGARAARQPWILFLHSDTRLDEGWHREAASFIERVESRNEADRRAAVFGFALDDYGFSARLLEVIVRVRCALFALPYGDQGLLISRRHYDRLGGFKPIPLMEDVDLVRRIGRRGLVYLRARAVTSAARYRREGYLRRMARNAGCLTLFFLRVPPRLIARVYG</sequence>
<organism evidence="7 8">
    <name type="scientific">Microbaculum marinisediminis</name>
    <dbReference type="NCBI Taxonomy" id="2931392"/>
    <lineage>
        <taxon>Bacteria</taxon>
        <taxon>Pseudomonadati</taxon>
        <taxon>Pseudomonadota</taxon>
        <taxon>Alphaproteobacteria</taxon>
        <taxon>Hyphomicrobiales</taxon>
        <taxon>Tepidamorphaceae</taxon>
        <taxon>Microbaculum</taxon>
    </lineage>
</organism>
<keyword evidence="4" id="KW-0808">Transferase</keyword>
<dbReference type="GO" id="GO:0005886">
    <property type="term" value="C:plasma membrane"/>
    <property type="evidence" value="ECO:0007669"/>
    <property type="project" value="UniProtKB-SubCell"/>
</dbReference>
<evidence type="ECO:0000313" key="8">
    <source>
        <dbReference type="Proteomes" id="UP001320898"/>
    </source>
</evidence>
<dbReference type="Proteomes" id="UP001320898">
    <property type="component" value="Unassembled WGS sequence"/>
</dbReference>
<evidence type="ECO:0000256" key="1">
    <source>
        <dbReference type="ARBA" id="ARBA00004236"/>
    </source>
</evidence>
<dbReference type="InterPro" id="IPR001173">
    <property type="entry name" value="Glyco_trans_2-like"/>
</dbReference>
<dbReference type="InterPro" id="IPR026461">
    <property type="entry name" value="Trfase_2_rSAM/seldom_assoc"/>
</dbReference>
<evidence type="ECO:0000256" key="2">
    <source>
        <dbReference type="ARBA" id="ARBA00022475"/>
    </source>
</evidence>
<evidence type="ECO:0000256" key="3">
    <source>
        <dbReference type="ARBA" id="ARBA00022676"/>
    </source>
</evidence>
<accession>A0AAW5QTI5</accession>
<dbReference type="EMBL" id="JALIDZ010000001">
    <property type="protein sequence ID" value="MCT8970315.1"/>
    <property type="molecule type" value="Genomic_DNA"/>
</dbReference>